<evidence type="ECO:0000313" key="1">
    <source>
        <dbReference type="EMBL" id="GAG36186.1"/>
    </source>
</evidence>
<protein>
    <submittedName>
        <fullName evidence="1">Uncharacterized protein</fullName>
    </submittedName>
</protein>
<sequence length="94" mass="11165">GVFVIFDARKKNHIEQKWKDVVVNIITNLKENKVALIGVRVSDETDWSNIMEEFNVNEYLEKKMVSLLFFKIGFEYRLEIYDQLDVMFSTITNL</sequence>
<proteinExistence type="predicted"/>
<comment type="caution">
    <text evidence="1">The sequence shown here is derived from an EMBL/GenBank/DDBJ whole genome shotgun (WGS) entry which is preliminary data.</text>
</comment>
<dbReference type="EMBL" id="BARS01043117">
    <property type="protein sequence ID" value="GAG36186.1"/>
    <property type="molecule type" value="Genomic_DNA"/>
</dbReference>
<organism evidence="1">
    <name type="scientific">marine sediment metagenome</name>
    <dbReference type="NCBI Taxonomy" id="412755"/>
    <lineage>
        <taxon>unclassified sequences</taxon>
        <taxon>metagenomes</taxon>
        <taxon>ecological metagenomes</taxon>
    </lineage>
</organism>
<accession>X0YH79</accession>
<feature type="non-terminal residue" evidence="1">
    <location>
        <position position="1"/>
    </location>
</feature>
<gene>
    <name evidence="1" type="ORF">S01H1_65328</name>
</gene>
<reference evidence="1" key="1">
    <citation type="journal article" date="2014" name="Front. Microbiol.">
        <title>High frequency of phylogenetically diverse reductive dehalogenase-homologous genes in deep subseafloor sedimentary metagenomes.</title>
        <authorList>
            <person name="Kawai M."/>
            <person name="Futagami T."/>
            <person name="Toyoda A."/>
            <person name="Takaki Y."/>
            <person name="Nishi S."/>
            <person name="Hori S."/>
            <person name="Arai W."/>
            <person name="Tsubouchi T."/>
            <person name="Morono Y."/>
            <person name="Uchiyama I."/>
            <person name="Ito T."/>
            <person name="Fujiyama A."/>
            <person name="Inagaki F."/>
            <person name="Takami H."/>
        </authorList>
    </citation>
    <scope>NUCLEOTIDE SEQUENCE</scope>
    <source>
        <strain evidence="1">Expedition CK06-06</strain>
    </source>
</reference>
<name>X0YH79_9ZZZZ</name>
<dbReference type="AlphaFoldDB" id="X0YH79"/>